<organism evidence="2 3">
    <name type="scientific">Fulvimarina manganoxydans</name>
    <dbReference type="NCBI Taxonomy" id="937218"/>
    <lineage>
        <taxon>Bacteria</taxon>
        <taxon>Pseudomonadati</taxon>
        <taxon>Pseudomonadota</taxon>
        <taxon>Alphaproteobacteria</taxon>
        <taxon>Hyphomicrobiales</taxon>
        <taxon>Aurantimonadaceae</taxon>
        <taxon>Fulvimarina</taxon>
    </lineage>
</organism>
<accession>A0A1W2E304</accession>
<proteinExistence type="predicted"/>
<dbReference type="InterPro" id="IPR018968">
    <property type="entry name" value="Phasin"/>
</dbReference>
<dbReference type="Pfam" id="PF09361">
    <property type="entry name" value="Phasin_2"/>
    <property type="match status" value="1"/>
</dbReference>
<evidence type="ECO:0000259" key="1">
    <source>
        <dbReference type="Pfam" id="PF09361"/>
    </source>
</evidence>
<gene>
    <name evidence="2" type="ORF">SAMN06297251_12082</name>
</gene>
<dbReference type="OrthoDB" id="7678100at2"/>
<dbReference type="EMBL" id="FWXR01000020">
    <property type="protein sequence ID" value="SMD04211.1"/>
    <property type="molecule type" value="Genomic_DNA"/>
</dbReference>
<evidence type="ECO:0000313" key="3">
    <source>
        <dbReference type="Proteomes" id="UP000192656"/>
    </source>
</evidence>
<keyword evidence="3" id="KW-1185">Reference proteome</keyword>
<reference evidence="2 3" key="1">
    <citation type="submission" date="2017-04" db="EMBL/GenBank/DDBJ databases">
        <authorList>
            <person name="Afonso C.L."/>
            <person name="Miller P.J."/>
            <person name="Scott M.A."/>
            <person name="Spackman E."/>
            <person name="Goraichik I."/>
            <person name="Dimitrov K.M."/>
            <person name="Suarez D.L."/>
            <person name="Swayne D.E."/>
        </authorList>
    </citation>
    <scope>NUCLEOTIDE SEQUENCE [LARGE SCALE GENOMIC DNA]</scope>
    <source>
        <strain evidence="2 3">CGMCC 1.10972</strain>
    </source>
</reference>
<dbReference type="Proteomes" id="UP000192656">
    <property type="component" value="Unassembled WGS sequence"/>
</dbReference>
<sequence length="130" mass="14829">MNFYDDATKMTKETMDNTLKSFAAVTKGFQQIATETSDFTKHSYELQASMFEKLMQAKSLDKTIEIQTEYAKTAYQDFIAQATKMNELYADIAKEAYKPYEATAKMAKEKAEETTQQVYDNAQSYAEQAA</sequence>
<name>A0A1W2E304_9HYPH</name>
<protein>
    <submittedName>
        <fullName evidence="2">Phasin protein</fullName>
    </submittedName>
</protein>
<dbReference type="STRING" id="937218.SAMN06297251_12082"/>
<dbReference type="RefSeq" id="WP_084411891.1">
    <property type="nucleotide sequence ID" value="NZ_FWXR01000020.1"/>
</dbReference>
<feature type="domain" description="Phasin" evidence="1">
    <location>
        <begin position="7"/>
        <end position="102"/>
    </location>
</feature>
<dbReference type="AlphaFoldDB" id="A0A1W2E304"/>
<evidence type="ECO:0000313" key="2">
    <source>
        <dbReference type="EMBL" id="SMD04211.1"/>
    </source>
</evidence>